<dbReference type="InterPro" id="IPR004925">
    <property type="entry name" value="HpaB/PvcC/4-BUDH"/>
</dbReference>
<dbReference type="Pfam" id="PF03241">
    <property type="entry name" value="HpaB"/>
    <property type="match status" value="1"/>
</dbReference>
<evidence type="ECO:0000256" key="2">
    <source>
        <dbReference type="ARBA" id="ARBA00022827"/>
    </source>
</evidence>
<evidence type="ECO:0000259" key="5">
    <source>
        <dbReference type="Pfam" id="PF11794"/>
    </source>
</evidence>
<dbReference type="Proteomes" id="UP001235723">
    <property type="component" value="Unassembled WGS sequence"/>
</dbReference>
<organism evidence="6 7">
    <name type="scientific">Escherichia marmotae</name>
    <dbReference type="NCBI Taxonomy" id="1499973"/>
    <lineage>
        <taxon>Bacteria</taxon>
        <taxon>Pseudomonadati</taxon>
        <taxon>Pseudomonadota</taxon>
        <taxon>Gammaproteobacteria</taxon>
        <taxon>Enterobacterales</taxon>
        <taxon>Enterobacteriaceae</taxon>
        <taxon>Escherichia</taxon>
    </lineage>
</organism>
<gene>
    <name evidence="6" type="ORF">KJE03_23120</name>
</gene>
<sequence>MLREKYLLRLATPRQVYIDSRLVTDVSQEPAFRGAIENISQYYHLHESQPDVFTYQENGSSYHISTLAPTTHADLRLKRKSYKAVADLSFGMLGRTPDFINCALAAMARNSHVLGKGDYADYSENAVNYYEKCRRNHLFIGHGAINPLIDRGIPLGSQENPYCGVRVVSYDSTGIIVSGAKMIVTLAPVADELLIFNMPGLVSGDEDYAVAFAVPVTAEGVKLICRKPLQHAGYSLYDHPVSNLFDESDAYMLFDSVFIPWRDVFVFRDVDKSNAFYDKTRIRNHNGHQGIVRGLAKAEFLTGVAIELAEKLGLSGFLNVREQLGEMTSCLELVRGAILLAEEDAVYENNLLNPSIHAIQAVRYHFPKWYQRMVNIIQSLSAGSMLAVPHHGDFINENAPVISESLQTASLSAADRCFLLNLAWDLSGDGFGQRQMVYEKYHAGDPIRIAAMHYAAYPKQDIFQHLNTIKRIYRDSLCEPRLL</sequence>
<evidence type="ECO:0000259" key="4">
    <source>
        <dbReference type="Pfam" id="PF03241"/>
    </source>
</evidence>
<name>A0ABU1C6P2_9ESCH</name>
<dbReference type="InterPro" id="IPR024674">
    <property type="entry name" value="HpaB/PvcC/4-BUDH_N"/>
</dbReference>
<keyword evidence="2" id="KW-0274">FAD</keyword>
<dbReference type="InterPro" id="IPR009100">
    <property type="entry name" value="AcylCoA_DH/oxidase_NM_dom_sf"/>
</dbReference>
<dbReference type="Gene3D" id="2.40.110.10">
    <property type="entry name" value="Butyryl-CoA Dehydrogenase, subunit A, domain 2"/>
    <property type="match status" value="1"/>
</dbReference>
<dbReference type="RefSeq" id="WP_137548804.1">
    <property type="nucleotide sequence ID" value="NZ_JAHCRN010000032.1"/>
</dbReference>
<dbReference type="InterPro" id="IPR046373">
    <property type="entry name" value="Acyl-CoA_Oxase/DH_mid-dom_sf"/>
</dbReference>
<keyword evidence="7" id="KW-1185">Reference proteome</keyword>
<accession>A0ABU1C6P2</accession>
<dbReference type="Pfam" id="PF11794">
    <property type="entry name" value="HpaB_N"/>
    <property type="match status" value="1"/>
</dbReference>
<protein>
    <submittedName>
        <fullName evidence="6">4-hydroxyphenylacetate 3-monooxygenase</fullName>
    </submittedName>
</protein>
<keyword evidence="3" id="KW-0560">Oxidoreductase</keyword>
<dbReference type="PANTHER" id="PTHR36117:SF3">
    <property type="entry name" value="4-HYDROXYPHENYLACETATE 3-MONOOXYGENASE-RELATED"/>
    <property type="match status" value="1"/>
</dbReference>
<dbReference type="SUPFAM" id="SSF56645">
    <property type="entry name" value="Acyl-CoA dehydrogenase NM domain-like"/>
    <property type="match status" value="1"/>
</dbReference>
<dbReference type="InterPro" id="IPR036250">
    <property type="entry name" value="AcylCo_DH-like_C"/>
</dbReference>
<dbReference type="Gene3D" id="1.20.140.10">
    <property type="entry name" value="Butyryl-CoA Dehydrogenase, subunit A, domain 3"/>
    <property type="match status" value="1"/>
</dbReference>
<reference evidence="6 7" key="1">
    <citation type="submission" date="2021-05" db="EMBL/GenBank/DDBJ databases">
        <title>Genome sequence of E. marmotae isolates.</title>
        <authorList>
            <person name="Binsker U."/>
            <person name="Hammerl J.A."/>
        </authorList>
    </citation>
    <scope>NUCLEOTIDE SEQUENCE [LARGE SCALE GENOMIC DNA]</scope>
    <source>
        <strain evidence="6 7">21-MO00586</strain>
    </source>
</reference>
<dbReference type="EMBL" id="JAHCRT010000031">
    <property type="protein sequence ID" value="MDQ9296314.1"/>
    <property type="molecule type" value="Genomic_DNA"/>
</dbReference>
<dbReference type="InterPro" id="IPR024719">
    <property type="entry name" value="HpaB/PvcC/4-BUDH_C"/>
</dbReference>
<evidence type="ECO:0000313" key="7">
    <source>
        <dbReference type="Proteomes" id="UP001235723"/>
    </source>
</evidence>
<comment type="caution">
    <text evidence="6">The sequence shown here is derived from an EMBL/GenBank/DDBJ whole genome shotgun (WGS) entry which is preliminary data.</text>
</comment>
<feature type="domain" description="HpaB/PvcC/4-BUDH C-terminal" evidence="4">
    <location>
        <begin position="274"/>
        <end position="461"/>
    </location>
</feature>
<keyword evidence="1" id="KW-0285">Flavoprotein</keyword>
<feature type="domain" description="HpaB/PvcC/4-BUDH N-terminal" evidence="5">
    <location>
        <begin position="4"/>
        <end position="266"/>
    </location>
</feature>
<evidence type="ECO:0000256" key="1">
    <source>
        <dbReference type="ARBA" id="ARBA00022630"/>
    </source>
</evidence>
<evidence type="ECO:0000313" key="6">
    <source>
        <dbReference type="EMBL" id="MDQ9296314.1"/>
    </source>
</evidence>
<evidence type="ECO:0000256" key="3">
    <source>
        <dbReference type="ARBA" id="ARBA00023002"/>
    </source>
</evidence>
<dbReference type="Gene3D" id="1.10.3140.10">
    <property type="entry name" value="4-hydroxybutyryl-coa dehydratase, domain 1"/>
    <property type="match status" value="1"/>
</dbReference>
<proteinExistence type="predicted"/>
<dbReference type="PANTHER" id="PTHR36117">
    <property type="entry name" value="4-HYDROXYPHENYLACETATE 3-MONOOXYGENASE-RELATED"/>
    <property type="match status" value="1"/>
</dbReference>
<dbReference type="SUPFAM" id="SSF47203">
    <property type="entry name" value="Acyl-CoA dehydrogenase C-terminal domain-like"/>
    <property type="match status" value="1"/>
</dbReference>
<dbReference type="PIRSF" id="PIRSF000331">
    <property type="entry name" value="HpaA_HpaB"/>
    <property type="match status" value="1"/>
</dbReference>